<evidence type="ECO:0000259" key="6">
    <source>
        <dbReference type="PROSITE" id="PS50863"/>
    </source>
</evidence>
<comment type="subcellular location">
    <subcellularLocation>
        <location evidence="1">Nucleus</location>
    </subcellularLocation>
</comment>
<dbReference type="CDD" id="cd10017">
    <property type="entry name" value="B3_DNA"/>
    <property type="match status" value="1"/>
</dbReference>
<evidence type="ECO:0000313" key="7">
    <source>
        <dbReference type="EMBL" id="CAI9115389.1"/>
    </source>
</evidence>
<evidence type="ECO:0000256" key="3">
    <source>
        <dbReference type="ARBA" id="ARBA00023125"/>
    </source>
</evidence>
<dbReference type="Proteomes" id="UP001161247">
    <property type="component" value="Chromosome 8"/>
</dbReference>
<evidence type="ECO:0000256" key="5">
    <source>
        <dbReference type="ARBA" id="ARBA00023242"/>
    </source>
</evidence>
<dbReference type="InterPro" id="IPR003340">
    <property type="entry name" value="B3_DNA-bd"/>
</dbReference>
<reference evidence="7" key="1">
    <citation type="submission" date="2023-03" db="EMBL/GenBank/DDBJ databases">
        <authorList>
            <person name="Julca I."/>
        </authorList>
    </citation>
    <scope>NUCLEOTIDE SEQUENCE</scope>
</reference>
<sequence length="131" mass="14903">MTDNAKLRVGIFDGTATKVDCSGKCNGWRQDKDKVRKSTLNWPFELHVPATFVKTHLAGEEGKIKIVIEEAQSEKEWSFLLDVQGNLGKISGIAWKELVQQMDIDRGDLCALEWVKGDNLFYFHILEINHV</sequence>
<dbReference type="GO" id="GO:0005634">
    <property type="term" value="C:nucleus"/>
    <property type="evidence" value="ECO:0007669"/>
    <property type="project" value="UniProtKB-SubCell"/>
</dbReference>
<keyword evidence="8" id="KW-1185">Reference proteome</keyword>
<dbReference type="GO" id="GO:0003677">
    <property type="term" value="F:DNA binding"/>
    <property type="evidence" value="ECO:0007669"/>
    <property type="project" value="UniProtKB-KW"/>
</dbReference>
<evidence type="ECO:0000256" key="1">
    <source>
        <dbReference type="ARBA" id="ARBA00004123"/>
    </source>
</evidence>
<keyword evidence="3" id="KW-0238">DNA-binding</keyword>
<proteinExistence type="predicted"/>
<protein>
    <submittedName>
        <fullName evidence="7">OLC1v1016288C1</fullName>
    </submittedName>
</protein>
<evidence type="ECO:0000256" key="4">
    <source>
        <dbReference type="ARBA" id="ARBA00023163"/>
    </source>
</evidence>
<evidence type="ECO:0000313" key="8">
    <source>
        <dbReference type="Proteomes" id="UP001161247"/>
    </source>
</evidence>
<dbReference type="EMBL" id="OX459125">
    <property type="protein sequence ID" value="CAI9115389.1"/>
    <property type="molecule type" value="Genomic_DNA"/>
</dbReference>
<organism evidence="7 8">
    <name type="scientific">Oldenlandia corymbosa var. corymbosa</name>
    <dbReference type="NCBI Taxonomy" id="529605"/>
    <lineage>
        <taxon>Eukaryota</taxon>
        <taxon>Viridiplantae</taxon>
        <taxon>Streptophyta</taxon>
        <taxon>Embryophyta</taxon>
        <taxon>Tracheophyta</taxon>
        <taxon>Spermatophyta</taxon>
        <taxon>Magnoliopsida</taxon>
        <taxon>eudicotyledons</taxon>
        <taxon>Gunneridae</taxon>
        <taxon>Pentapetalae</taxon>
        <taxon>asterids</taxon>
        <taxon>lamiids</taxon>
        <taxon>Gentianales</taxon>
        <taxon>Rubiaceae</taxon>
        <taxon>Rubioideae</taxon>
        <taxon>Spermacoceae</taxon>
        <taxon>Hedyotis-Oldenlandia complex</taxon>
        <taxon>Oldenlandia</taxon>
    </lineage>
</organism>
<name>A0AAV1E5C7_OLDCO</name>
<keyword evidence="5" id="KW-0539">Nucleus</keyword>
<dbReference type="Gene3D" id="2.40.330.10">
    <property type="entry name" value="DNA-binding pseudobarrel domain"/>
    <property type="match status" value="1"/>
</dbReference>
<dbReference type="Pfam" id="PF02362">
    <property type="entry name" value="B3"/>
    <property type="match status" value="1"/>
</dbReference>
<dbReference type="SUPFAM" id="SSF101936">
    <property type="entry name" value="DNA-binding pseudobarrel domain"/>
    <property type="match status" value="1"/>
</dbReference>
<feature type="domain" description="TF-B3" evidence="6">
    <location>
        <begin position="31"/>
        <end position="129"/>
    </location>
</feature>
<keyword evidence="2" id="KW-0805">Transcription regulation</keyword>
<accession>A0AAV1E5C7</accession>
<dbReference type="PROSITE" id="PS50863">
    <property type="entry name" value="B3"/>
    <property type="match status" value="1"/>
</dbReference>
<evidence type="ECO:0000256" key="2">
    <source>
        <dbReference type="ARBA" id="ARBA00023015"/>
    </source>
</evidence>
<gene>
    <name evidence="7" type="ORF">OLC1_LOCUS21926</name>
</gene>
<dbReference type="InterPro" id="IPR015300">
    <property type="entry name" value="DNA-bd_pseudobarrel_sf"/>
</dbReference>
<keyword evidence="4" id="KW-0804">Transcription</keyword>
<dbReference type="AlphaFoldDB" id="A0AAV1E5C7"/>